<proteinExistence type="predicted"/>
<keyword evidence="3" id="KW-1185">Reference proteome</keyword>
<evidence type="ECO:0000313" key="2">
    <source>
        <dbReference type="EMBL" id="RAP74394.1"/>
    </source>
</evidence>
<dbReference type="Proteomes" id="UP000249260">
    <property type="component" value="Unassembled WGS sequence"/>
</dbReference>
<evidence type="ECO:0000256" key="1">
    <source>
        <dbReference type="SAM" id="MobiDB-lite"/>
    </source>
</evidence>
<feature type="region of interest" description="Disordered" evidence="1">
    <location>
        <begin position="1"/>
        <end position="53"/>
    </location>
</feature>
<dbReference type="AlphaFoldDB" id="A0A328U340"/>
<feature type="region of interest" description="Disordered" evidence="1">
    <location>
        <begin position="172"/>
        <end position="223"/>
    </location>
</feature>
<sequence>MKYRYDPSVRNYEQPNGGQGQGLQHERQRQNPNQSQSPFPGIPDPFQSINKSVGLNKSIGLSKTPVPFSSGDFSNGVTPSITIQPASGQQIIPLPESDGNLPNVTVIEPAAKSDSKGGFNLANSLNDLKGVVDRLGGIDGIVTTMAKVQKVVGSITQMAPLIKVLATSLKPEKKGAIANDDDDAPKRRKRKRTGSAKGKGAGVTPGGQRKRKRKPTRPILPPE</sequence>
<accession>A0A328U340</accession>
<evidence type="ECO:0008006" key="4">
    <source>
        <dbReference type="Google" id="ProtNLM"/>
    </source>
</evidence>
<name>A0A328U340_9BACL</name>
<evidence type="ECO:0000313" key="3">
    <source>
        <dbReference type="Proteomes" id="UP000249260"/>
    </source>
</evidence>
<dbReference type="OrthoDB" id="2680668at2"/>
<reference evidence="2 3" key="1">
    <citation type="submission" date="2018-06" db="EMBL/GenBank/DDBJ databases">
        <title>Paenibacillus montanisoli sp. nov., isolated from mountain area soil.</title>
        <authorList>
            <person name="Wu M."/>
        </authorList>
    </citation>
    <scope>NUCLEOTIDE SEQUENCE [LARGE SCALE GENOMIC DNA]</scope>
    <source>
        <strain evidence="2 3">RA17</strain>
    </source>
</reference>
<gene>
    <name evidence="2" type="ORF">DL346_20140</name>
</gene>
<comment type="caution">
    <text evidence="2">The sequence shown here is derived from an EMBL/GenBank/DDBJ whole genome shotgun (WGS) entry which is preliminary data.</text>
</comment>
<dbReference type="EMBL" id="QLUW01000004">
    <property type="protein sequence ID" value="RAP74394.1"/>
    <property type="molecule type" value="Genomic_DNA"/>
</dbReference>
<organism evidence="2 3">
    <name type="scientific">Paenibacillus montanisoli</name>
    <dbReference type="NCBI Taxonomy" id="2081970"/>
    <lineage>
        <taxon>Bacteria</taxon>
        <taxon>Bacillati</taxon>
        <taxon>Bacillota</taxon>
        <taxon>Bacilli</taxon>
        <taxon>Bacillales</taxon>
        <taxon>Paenibacillaceae</taxon>
        <taxon>Paenibacillus</taxon>
    </lineage>
</organism>
<dbReference type="RefSeq" id="WP_112884183.1">
    <property type="nucleotide sequence ID" value="NZ_QLUW01000004.1"/>
</dbReference>
<protein>
    <recommendedName>
        <fullName evidence="4">Tyrosine protein kinase</fullName>
    </recommendedName>
</protein>